<feature type="transmembrane region" description="Helical" evidence="2">
    <location>
        <begin position="166"/>
        <end position="188"/>
    </location>
</feature>
<feature type="region of interest" description="Disordered" evidence="1">
    <location>
        <begin position="1049"/>
        <end position="1104"/>
    </location>
</feature>
<dbReference type="Proteomes" id="UP000078113">
    <property type="component" value="Unassembled WGS sequence"/>
</dbReference>
<feature type="compositionally biased region" description="Basic residues" evidence="1">
    <location>
        <begin position="738"/>
        <end position="749"/>
    </location>
</feature>
<keyword evidence="4" id="KW-1185">Reference proteome</keyword>
<feature type="compositionally biased region" description="Polar residues" evidence="1">
    <location>
        <begin position="656"/>
        <end position="671"/>
    </location>
</feature>
<feature type="region of interest" description="Disordered" evidence="1">
    <location>
        <begin position="824"/>
        <end position="917"/>
    </location>
</feature>
<feature type="compositionally biased region" description="Low complexity" evidence="1">
    <location>
        <begin position="866"/>
        <end position="876"/>
    </location>
</feature>
<evidence type="ECO:0000313" key="3">
    <source>
        <dbReference type="EMBL" id="KAE8269184.1"/>
    </source>
</evidence>
<keyword evidence="2" id="KW-1133">Transmembrane helix</keyword>
<feature type="region of interest" description="Disordered" evidence="1">
    <location>
        <begin position="656"/>
        <end position="676"/>
    </location>
</feature>
<feature type="region of interest" description="Disordered" evidence="1">
    <location>
        <begin position="1402"/>
        <end position="1421"/>
    </location>
</feature>
<accession>A0A8X7NAV2</accession>
<feature type="compositionally biased region" description="Low complexity" evidence="1">
    <location>
        <begin position="412"/>
        <end position="428"/>
    </location>
</feature>
<feature type="compositionally biased region" description="Basic and acidic residues" evidence="1">
    <location>
        <begin position="342"/>
        <end position="353"/>
    </location>
</feature>
<gene>
    <name evidence="3" type="ORF">A4X09_0g3160</name>
</gene>
<feature type="compositionally biased region" description="Polar residues" evidence="1">
    <location>
        <begin position="1254"/>
        <end position="1283"/>
    </location>
</feature>
<feature type="compositionally biased region" description="Low complexity" evidence="1">
    <location>
        <begin position="1069"/>
        <end position="1079"/>
    </location>
</feature>
<evidence type="ECO:0000313" key="4">
    <source>
        <dbReference type="Proteomes" id="UP000078113"/>
    </source>
</evidence>
<feature type="region of interest" description="Disordered" evidence="1">
    <location>
        <begin position="312"/>
        <end position="355"/>
    </location>
</feature>
<keyword evidence="2" id="KW-0812">Transmembrane</keyword>
<feature type="region of interest" description="Disordered" evidence="1">
    <location>
        <begin position="1353"/>
        <end position="1372"/>
    </location>
</feature>
<feature type="region of interest" description="Disordered" evidence="1">
    <location>
        <begin position="405"/>
        <end position="431"/>
    </location>
</feature>
<comment type="caution">
    <text evidence="3">The sequence shown here is derived from an EMBL/GenBank/DDBJ whole genome shotgun (WGS) entry which is preliminary data.</text>
</comment>
<feature type="region of interest" description="Disordered" evidence="1">
    <location>
        <begin position="728"/>
        <end position="761"/>
    </location>
</feature>
<sequence>MASSAICTGSPTILYSTSAYTYLSTHYTTVRATGTVARPTATSGSQTGDDSPPASTMLTLSDVETLTGSTAVPTRTIFNCETQTVDTPTSTPFTFSVQTTTSAPKMTTSTLVTALSLPVTTPGNLFPSIQLVTVTAYVEVTPTPAPVAALDPDGPPSSSPNSSHSVLAISLSVTLVSVALIALFGFLFHRYCGPGAAHRRDEDDDGDSKRRGRHPRRDQELWAALKAGRIRAGTALDDVFRVAQRGDTQQPQDDDYDDSHHSSPKSDSASGSSGHQHRQNSNPRQTPNTSTELCMVEEMEEEDLVQPQRLMASERPSGDSAAATTLHQRAHSRGTSSVLEVDDGHRRSAEPRKSNVKVTAPIDRFGFINVAFNTQGHGDNEKSFSSAVFSSLQDAVAADPIGGGVGGKAIEGEPPSSASRTSPASSNAVGGFFSDQRKRLSAVASAMMLKRSATGSFLGYDEHTATSKRDSLKRHSTSATKRLSSSLAVFGSRSEKVPHQSDMVYGGGVPAVSDLVQSSNALALAPTSYGTDSSDAYYVNDMQRYSGIVLPSKDALEFLATQQEECEEEEETGTFGHQHTLHNGDDQDLQNQSDSRSAETAEEKGQAHDDQKLGLHSPSSQQDFSLLSPSHMQDGPHFYQSTTTLDGATSSIALTRRSSASSMSDGPTTPFTPGVNEFEQAFTPLPLKEDVITKPARALSMYQPVQRSPSPAIVLSSTAQAEVYDETLASEAGDHPIRRTASHGSRHPKTNAPSSYPFNPVRPDSFQSYGRPDSMGIYLDPMHGYMYSRSATPTWDQGSVIASSPTRHSVCLPPLHDLASSPPLPAIPQPASILPRGATRARSGSIASQASADRKYQHYPSAYANRPGSSGSVSRRSIPRRPHTGDDGLPPSLYAHLDLPVPPPRDENSLGGRPVPQQTEDTMLLLDVAATTIMEEDSENQEPGASRPTSPLRRSGRFSPINFRKLAEPFFRSASPIPSQASLSPMILPVSNLDTISSRPLSTTSSRAASLVATHGTTSPLAVLVETLAMERSKSVDGGSVRDVAEEMAREWERELAEQPTTSSEGHAHAAPAAAAVAPIVESDPVPSAQAAAEESMPKSSLDMQRLSRADDGLGGKVSMDVQAGMFPSVPELPSKVTDAPPQQVDDGDESDGDDSVIDGVSADVEEDTEKTPVKQTIHRRGSHPLQLSTVSSPQFAPLALGTAASFAQTHPQPRPQHAPTMPLPISKDRLSWSGSRTGRNHRLSSLPGVGTNKVASAATQPANQRNSFTSGPRATNGAGTPNSVQSSASAFSSASLHQQLLQKQQSQQSSYGYGPSPPSTNNEDDDEAQDEVHSLGHGSMFGGGGVGGAGDRFMAGLDPARSDAEDDDGSVSHLSHVGELLWRQTMGALAIANANAGDFDAESAMSHHRRPPGVRVSGPQ</sequence>
<keyword evidence="2" id="KW-0472">Membrane</keyword>
<feature type="region of interest" description="Disordered" evidence="1">
    <location>
        <begin position="247"/>
        <end position="289"/>
    </location>
</feature>
<feature type="compositionally biased region" description="Polar residues" evidence="1">
    <location>
        <begin position="617"/>
        <end position="631"/>
    </location>
</feature>
<feature type="region of interest" description="Disordered" evidence="1">
    <location>
        <begin position="195"/>
        <end position="220"/>
    </location>
</feature>
<feature type="region of interest" description="Disordered" evidence="1">
    <location>
        <begin position="1127"/>
        <end position="1348"/>
    </location>
</feature>
<proteinExistence type="predicted"/>
<feature type="compositionally biased region" description="Polar residues" evidence="1">
    <location>
        <begin position="279"/>
        <end position="289"/>
    </location>
</feature>
<feature type="compositionally biased region" description="Polar residues" evidence="1">
    <location>
        <begin position="1186"/>
        <end position="1195"/>
    </location>
</feature>
<organism evidence="3 4">
    <name type="scientific">Tilletia walkeri</name>
    <dbReference type="NCBI Taxonomy" id="117179"/>
    <lineage>
        <taxon>Eukaryota</taxon>
        <taxon>Fungi</taxon>
        <taxon>Dikarya</taxon>
        <taxon>Basidiomycota</taxon>
        <taxon>Ustilaginomycotina</taxon>
        <taxon>Exobasidiomycetes</taxon>
        <taxon>Tilletiales</taxon>
        <taxon>Tilletiaceae</taxon>
        <taxon>Tilletia</taxon>
    </lineage>
</organism>
<feature type="compositionally biased region" description="Low complexity" evidence="1">
    <location>
        <begin position="265"/>
        <end position="274"/>
    </location>
</feature>
<feature type="compositionally biased region" description="Acidic residues" evidence="1">
    <location>
        <begin position="1146"/>
        <end position="1157"/>
    </location>
</feature>
<evidence type="ECO:0000256" key="1">
    <source>
        <dbReference type="SAM" id="MobiDB-lite"/>
    </source>
</evidence>
<feature type="compositionally biased region" description="Polar residues" evidence="1">
    <location>
        <begin position="322"/>
        <end position="338"/>
    </location>
</feature>
<name>A0A8X7NAV2_9BASI</name>
<protein>
    <submittedName>
        <fullName evidence="3">Uncharacterized protein</fullName>
    </submittedName>
</protein>
<evidence type="ECO:0000256" key="2">
    <source>
        <dbReference type="SAM" id="Phobius"/>
    </source>
</evidence>
<feature type="region of interest" description="Disordered" evidence="1">
    <location>
        <begin position="562"/>
        <end position="643"/>
    </location>
</feature>
<reference evidence="3" key="2">
    <citation type="journal article" date="2019" name="IMA Fungus">
        <title>Genome sequencing and comparison of five Tilletia species to identify candidate genes for the detection of regulated species infecting wheat.</title>
        <authorList>
            <person name="Nguyen H.D.T."/>
            <person name="Sultana T."/>
            <person name="Kesanakurti P."/>
            <person name="Hambleton S."/>
        </authorList>
    </citation>
    <scope>NUCLEOTIDE SEQUENCE</scope>
    <source>
        <strain evidence="3">DAOMC 236422</strain>
    </source>
</reference>
<feature type="compositionally biased region" description="Low complexity" evidence="1">
    <location>
        <begin position="1284"/>
        <end position="1311"/>
    </location>
</feature>
<reference evidence="3" key="1">
    <citation type="submission" date="2016-04" db="EMBL/GenBank/DDBJ databases">
        <authorList>
            <person name="Nguyen H.D."/>
            <person name="Samba Siva P."/>
            <person name="Cullis J."/>
            <person name="Levesque C.A."/>
            <person name="Hambleton S."/>
        </authorList>
    </citation>
    <scope>NUCLEOTIDE SEQUENCE</scope>
    <source>
        <strain evidence="3">DAOMC 236422</strain>
    </source>
</reference>
<feature type="region of interest" description="Disordered" evidence="1">
    <location>
        <begin position="934"/>
        <end position="957"/>
    </location>
</feature>
<feature type="compositionally biased region" description="Basic and acidic residues" evidence="1">
    <location>
        <begin position="596"/>
        <end position="613"/>
    </location>
</feature>
<dbReference type="EMBL" id="LWDG02000106">
    <property type="protein sequence ID" value="KAE8269184.1"/>
    <property type="molecule type" value="Genomic_DNA"/>
</dbReference>